<name>A0A553HKR5_9PEZI</name>
<reference evidence="3" key="1">
    <citation type="submission" date="2019-06" db="EMBL/GenBank/DDBJ databases">
        <title>Draft genome sequence of the griseofulvin-producing fungus Xylaria cubensis strain G536.</title>
        <authorList>
            <person name="Mead M.E."/>
            <person name="Raja H.A."/>
            <person name="Steenwyk J.L."/>
            <person name="Knowles S.L."/>
            <person name="Oberlies N.H."/>
            <person name="Rokas A."/>
        </authorList>
    </citation>
    <scope>NUCLEOTIDE SEQUENCE [LARGE SCALE GENOMIC DNA]</scope>
    <source>
        <strain evidence="3">G536</strain>
    </source>
</reference>
<dbReference type="AlphaFoldDB" id="A0A553HKR5"/>
<protein>
    <recommendedName>
        <fullName evidence="4">MARVEL domain-containing protein</fullName>
    </recommendedName>
</protein>
<sequence>MSFEHKGPASPSNYEVDPRDHFYQKQQGTIRLLNSVRVGLTVLALLSGITILGTSANAIMVYNNTHVSKGFNLALWPDEFDLRPTVALVVGSSLVILANLVSLIFSKVRMLQNHTLVHTSMTFITPFVGFLASIIAIAFFYAVNVSSTVDTLQSWSCQWGYANMRIEPHFGTLCKQSKTALYLAVILIPVEFIILTVAGAQMGMERKTKAFVPAPKPSSPALS</sequence>
<dbReference type="Proteomes" id="UP000319160">
    <property type="component" value="Unassembled WGS sequence"/>
</dbReference>
<keyword evidence="1" id="KW-1133">Transmembrane helix</keyword>
<feature type="transmembrane region" description="Helical" evidence="1">
    <location>
        <begin position="117"/>
        <end position="143"/>
    </location>
</feature>
<evidence type="ECO:0000256" key="1">
    <source>
        <dbReference type="SAM" id="Phobius"/>
    </source>
</evidence>
<keyword evidence="1" id="KW-0472">Membrane</keyword>
<dbReference type="OrthoDB" id="3890746at2759"/>
<organism evidence="2 3">
    <name type="scientific">Xylaria flabelliformis</name>
    <dbReference type="NCBI Taxonomy" id="2512241"/>
    <lineage>
        <taxon>Eukaryota</taxon>
        <taxon>Fungi</taxon>
        <taxon>Dikarya</taxon>
        <taxon>Ascomycota</taxon>
        <taxon>Pezizomycotina</taxon>
        <taxon>Sordariomycetes</taxon>
        <taxon>Xylariomycetidae</taxon>
        <taxon>Xylariales</taxon>
        <taxon>Xylariaceae</taxon>
        <taxon>Xylaria</taxon>
    </lineage>
</organism>
<feature type="transmembrane region" description="Helical" evidence="1">
    <location>
        <begin position="180"/>
        <end position="200"/>
    </location>
</feature>
<proteinExistence type="predicted"/>
<evidence type="ECO:0000313" key="3">
    <source>
        <dbReference type="Proteomes" id="UP000319160"/>
    </source>
</evidence>
<keyword evidence="3" id="KW-1185">Reference proteome</keyword>
<feature type="transmembrane region" description="Helical" evidence="1">
    <location>
        <begin position="82"/>
        <end position="105"/>
    </location>
</feature>
<evidence type="ECO:0000313" key="2">
    <source>
        <dbReference type="EMBL" id="TRX88545.1"/>
    </source>
</evidence>
<comment type="caution">
    <text evidence="2">The sequence shown here is derived from an EMBL/GenBank/DDBJ whole genome shotgun (WGS) entry which is preliminary data.</text>
</comment>
<evidence type="ECO:0008006" key="4">
    <source>
        <dbReference type="Google" id="ProtNLM"/>
    </source>
</evidence>
<dbReference type="EMBL" id="VFLP01000085">
    <property type="protein sequence ID" value="TRX88545.1"/>
    <property type="molecule type" value="Genomic_DNA"/>
</dbReference>
<keyword evidence="1" id="KW-0812">Transmembrane</keyword>
<accession>A0A553HKR5</accession>
<gene>
    <name evidence="2" type="ORF">FHL15_010584</name>
</gene>
<feature type="transmembrane region" description="Helical" evidence="1">
    <location>
        <begin position="40"/>
        <end position="62"/>
    </location>
</feature>